<feature type="transmembrane region" description="Helical" evidence="17">
    <location>
        <begin position="229"/>
        <end position="247"/>
    </location>
</feature>
<dbReference type="OMA" id="MATCVIN"/>
<keyword evidence="7 17" id="KW-1133">Transmembrane helix</keyword>
<evidence type="ECO:0000256" key="4">
    <source>
        <dbReference type="ARBA" id="ARBA00022692"/>
    </source>
</evidence>
<evidence type="ECO:0000256" key="6">
    <source>
        <dbReference type="ARBA" id="ARBA00022970"/>
    </source>
</evidence>
<dbReference type="CDD" id="cd10324">
    <property type="entry name" value="SLC6sbd"/>
    <property type="match status" value="1"/>
</dbReference>
<feature type="transmembrane region" description="Helical" evidence="17">
    <location>
        <begin position="141"/>
        <end position="163"/>
    </location>
</feature>
<evidence type="ECO:0000256" key="17">
    <source>
        <dbReference type="SAM" id="Phobius"/>
    </source>
</evidence>
<comment type="function">
    <text evidence="13">Unusual broad substrate spectrum amino acid:sodium cotransporter that promotes absorption of the D isomers of essential amino acids. Neutral amino acids are the preferred substrates, especially methionine and phenylalanine.</text>
</comment>
<dbReference type="PROSITE" id="PS00610">
    <property type="entry name" value="NA_NEUROTRAN_SYMP_1"/>
    <property type="match status" value="1"/>
</dbReference>
<evidence type="ECO:0000256" key="5">
    <source>
        <dbReference type="ARBA" id="ARBA00022847"/>
    </source>
</evidence>
<keyword evidence="4 16" id="KW-0812">Transmembrane</keyword>
<keyword evidence="9" id="KW-0406">Ion transport</keyword>
<dbReference type="PROSITE" id="PS00754">
    <property type="entry name" value="NA_NEUROTRAN_SYMP_2"/>
    <property type="match status" value="1"/>
</dbReference>
<keyword evidence="14" id="KW-0479">Metal-binding</keyword>
<feature type="transmembrane region" description="Helical" evidence="17">
    <location>
        <begin position="552"/>
        <end position="572"/>
    </location>
</feature>
<dbReference type="Pfam" id="PF00209">
    <property type="entry name" value="SNF"/>
    <property type="match status" value="1"/>
</dbReference>
<keyword evidence="15" id="KW-1015">Disulfide bond</keyword>
<feature type="binding site" evidence="14">
    <location>
        <position position="312"/>
    </location>
    <ligand>
        <name>Na(+)</name>
        <dbReference type="ChEBI" id="CHEBI:29101"/>
        <label>1</label>
    </ligand>
</feature>
<evidence type="ECO:0000313" key="19">
    <source>
        <dbReference type="Proteomes" id="UP000037069"/>
    </source>
</evidence>
<keyword evidence="5 16" id="KW-0769">Symport</keyword>
<keyword evidence="6" id="KW-0029">Amino-acid transport</keyword>
<dbReference type="GO" id="GO:0005283">
    <property type="term" value="F:amino acid:sodium symporter activity"/>
    <property type="evidence" value="ECO:0007669"/>
    <property type="project" value="TreeGrafter"/>
</dbReference>
<feature type="binding site" evidence="14">
    <location>
        <position position="73"/>
    </location>
    <ligand>
        <name>Na(+)</name>
        <dbReference type="ChEBI" id="CHEBI:29101"/>
        <label>1</label>
    </ligand>
</feature>
<evidence type="ECO:0000256" key="7">
    <source>
        <dbReference type="ARBA" id="ARBA00022989"/>
    </source>
</evidence>
<gene>
    <name evidence="18" type="ORF">FF38_07364</name>
</gene>
<feature type="non-terminal residue" evidence="18">
    <location>
        <position position="1"/>
    </location>
</feature>
<dbReference type="EMBL" id="JRES01000735">
    <property type="protein sequence ID" value="KNC28897.1"/>
    <property type="molecule type" value="Genomic_DNA"/>
</dbReference>
<feature type="binding site" evidence="14">
    <location>
        <position position="415"/>
    </location>
    <ligand>
        <name>Na(+)</name>
        <dbReference type="ChEBI" id="CHEBI:29101"/>
        <label>1</label>
    </ligand>
</feature>
<dbReference type="GO" id="GO:0046872">
    <property type="term" value="F:metal ion binding"/>
    <property type="evidence" value="ECO:0007669"/>
    <property type="project" value="UniProtKB-KW"/>
</dbReference>
<dbReference type="OrthoDB" id="6581954at2759"/>
<feature type="binding site" evidence="14">
    <location>
        <position position="77"/>
    </location>
    <ligand>
        <name>Na(+)</name>
        <dbReference type="ChEBI" id="CHEBI:29101"/>
        <label>1</label>
    </ligand>
</feature>
<evidence type="ECO:0000256" key="2">
    <source>
        <dbReference type="ARBA" id="ARBA00006459"/>
    </source>
</evidence>
<evidence type="ECO:0000256" key="9">
    <source>
        <dbReference type="ARBA" id="ARBA00023065"/>
    </source>
</evidence>
<dbReference type="Proteomes" id="UP000037069">
    <property type="component" value="Unassembled WGS sequence"/>
</dbReference>
<comment type="subcellular location">
    <subcellularLocation>
        <location evidence="1">Membrane</location>
        <topology evidence="1">Multi-pass membrane protein</topology>
    </subcellularLocation>
</comment>
<feature type="transmembrane region" description="Helical" evidence="17">
    <location>
        <begin position="399"/>
        <end position="427"/>
    </location>
</feature>
<feature type="transmembrane region" description="Helical" evidence="17">
    <location>
        <begin position="62"/>
        <end position="79"/>
    </location>
</feature>
<dbReference type="AlphaFoldDB" id="A0A0L0C9H7"/>
<feature type="binding site" evidence="14">
    <location>
        <position position="411"/>
    </location>
    <ligand>
        <name>Na(+)</name>
        <dbReference type="ChEBI" id="CHEBI:29101"/>
        <label>1</label>
    </ligand>
</feature>
<name>A0A0L0C9H7_LUCCU</name>
<evidence type="ECO:0000256" key="13">
    <source>
        <dbReference type="ARBA" id="ARBA00037785"/>
    </source>
</evidence>
<sequence>QFNMDAQYDKLSQQQINILQIEKDSQQKQSITYSKDMALLSVSSSNSDSSSEVGREKWGKEIEFLFSCIALSVGLGNVWRFPFIALANGGGAFVIPYIIVLLLIGRPVYYMEVIIGQFSSRGCIKAFDMVPLMKGIAYGQVYATALATTYYASIMALTLKYLIASLSDVLPWTYCLAEWGSSCIATSESLDQGANVTNSKRISSAELFFTKTVLRESENIDEGLGSPNWDLVVCLMFAWLIIAVILVKGIRSSGKASYFLAIFPYIVMFILLGRALTLPGSWDGIVYFLKPQWSELLNPNVWYNAITQMFFSLAICFGTLVMYASFNNFRKNVYRDVIIITSVDSVTSILAGCIIFGILGNLAYETKTTDIANVVKGGAGLAFISYPEAIAKFKFLPQVFAVLFFMMLLVLGMGSNIGMASCVITVIKDRFNHLPHWFLSTAMAVVGFLCGIVYMTPGGQFVLNMVDFFGCSFIALFLAIAELIAVGWIYGVKRLCQDIEFMLGVKTSLYWRICWSIITPGLMFLVLIYTLITLEPLQYKNVAYPQMAYNLAWIMWAIGVGQLPLWALYTIYQQKGETFKEKFSNSLKPRCHWGPLEPKLLEEYLAYRKSLLHEYEDEEETSLCSRFINNIFH</sequence>
<proteinExistence type="inferred from homology"/>
<feature type="transmembrane region" description="Helical" evidence="17">
    <location>
        <begin position="85"/>
        <end position="104"/>
    </location>
</feature>
<feature type="transmembrane region" description="Helical" evidence="17">
    <location>
        <begin position="259"/>
        <end position="282"/>
    </location>
</feature>
<evidence type="ECO:0000256" key="14">
    <source>
        <dbReference type="PIRSR" id="PIRSR600175-1"/>
    </source>
</evidence>
<evidence type="ECO:0000313" key="18">
    <source>
        <dbReference type="EMBL" id="KNC28897.1"/>
    </source>
</evidence>
<dbReference type="SUPFAM" id="SSF161070">
    <property type="entry name" value="SNF-like"/>
    <property type="match status" value="1"/>
</dbReference>
<keyword evidence="8 14" id="KW-0915">Sodium</keyword>
<evidence type="ECO:0000256" key="12">
    <source>
        <dbReference type="ARBA" id="ARBA00023201"/>
    </source>
</evidence>
<feature type="transmembrane region" description="Helical" evidence="17">
    <location>
        <begin position="302"/>
        <end position="325"/>
    </location>
</feature>
<evidence type="ECO:0000256" key="10">
    <source>
        <dbReference type="ARBA" id="ARBA00023136"/>
    </source>
</evidence>
<dbReference type="InterPro" id="IPR037272">
    <property type="entry name" value="SNS_sf"/>
</dbReference>
<evidence type="ECO:0000256" key="3">
    <source>
        <dbReference type="ARBA" id="ARBA00022448"/>
    </source>
</evidence>
<dbReference type="PANTHER" id="PTHR11616">
    <property type="entry name" value="SODIUM/CHLORIDE DEPENDENT TRANSPORTER"/>
    <property type="match status" value="1"/>
</dbReference>
<comment type="similarity">
    <text evidence="2 16">Belongs to the sodium:neurotransmitter symporter (SNF) (TC 2.A.22) family.</text>
</comment>
<dbReference type="InterPro" id="IPR000175">
    <property type="entry name" value="Na/ntran_symport"/>
</dbReference>
<feature type="transmembrane region" description="Helical" evidence="17">
    <location>
        <begin position="461"/>
        <end position="489"/>
    </location>
</feature>
<keyword evidence="12" id="KW-0739">Sodium transport</keyword>
<evidence type="ECO:0000256" key="11">
    <source>
        <dbReference type="ARBA" id="ARBA00023180"/>
    </source>
</evidence>
<keyword evidence="19" id="KW-1185">Reference proteome</keyword>
<feature type="transmembrane region" description="Helical" evidence="17">
    <location>
        <begin position="434"/>
        <end position="455"/>
    </location>
</feature>
<keyword evidence="11" id="KW-0325">Glycoprotein</keyword>
<keyword evidence="3 16" id="KW-0813">Transport</keyword>
<dbReference type="GO" id="GO:0005886">
    <property type="term" value="C:plasma membrane"/>
    <property type="evidence" value="ECO:0007669"/>
    <property type="project" value="TreeGrafter"/>
</dbReference>
<comment type="caution">
    <text evidence="18">The sequence shown here is derived from an EMBL/GenBank/DDBJ whole genome shotgun (WGS) entry which is preliminary data.</text>
</comment>
<evidence type="ECO:0000256" key="1">
    <source>
        <dbReference type="ARBA" id="ARBA00004141"/>
    </source>
</evidence>
<dbReference type="GO" id="GO:0089718">
    <property type="term" value="P:amino acid import across plasma membrane"/>
    <property type="evidence" value="ECO:0007669"/>
    <property type="project" value="TreeGrafter"/>
</dbReference>
<protein>
    <recommendedName>
        <fullName evidence="16">Transporter</fullName>
    </recommendedName>
</protein>
<keyword evidence="10 17" id="KW-0472">Membrane</keyword>
<feature type="transmembrane region" description="Helical" evidence="17">
    <location>
        <begin position="509"/>
        <end position="532"/>
    </location>
</feature>
<feature type="disulfide bond" evidence="15">
    <location>
        <begin position="175"/>
        <end position="183"/>
    </location>
</feature>
<dbReference type="PROSITE" id="PS50267">
    <property type="entry name" value="NA_NEUROTRAN_SYMP_3"/>
    <property type="match status" value="1"/>
</dbReference>
<reference evidence="18 19" key="1">
    <citation type="journal article" date="2015" name="Nat. Commun.">
        <title>Lucilia cuprina genome unlocks parasitic fly biology to underpin future interventions.</title>
        <authorList>
            <person name="Anstead C.A."/>
            <person name="Korhonen P.K."/>
            <person name="Young N.D."/>
            <person name="Hall R.S."/>
            <person name="Jex A.R."/>
            <person name="Murali S.C."/>
            <person name="Hughes D.S."/>
            <person name="Lee S.F."/>
            <person name="Perry T."/>
            <person name="Stroehlein A.J."/>
            <person name="Ansell B.R."/>
            <person name="Breugelmans B."/>
            <person name="Hofmann A."/>
            <person name="Qu J."/>
            <person name="Dugan S."/>
            <person name="Lee S.L."/>
            <person name="Chao H."/>
            <person name="Dinh H."/>
            <person name="Han Y."/>
            <person name="Doddapaneni H.V."/>
            <person name="Worley K.C."/>
            <person name="Muzny D.M."/>
            <person name="Ioannidis P."/>
            <person name="Waterhouse R.M."/>
            <person name="Zdobnov E.M."/>
            <person name="James P.J."/>
            <person name="Bagnall N.H."/>
            <person name="Kotze A.C."/>
            <person name="Gibbs R.A."/>
            <person name="Richards S."/>
            <person name="Batterham P."/>
            <person name="Gasser R.B."/>
        </authorList>
    </citation>
    <scope>NUCLEOTIDE SEQUENCE [LARGE SCALE GENOMIC DNA]</scope>
    <source>
        <strain evidence="18 19">LS</strain>
        <tissue evidence="18">Full body</tissue>
    </source>
</reference>
<evidence type="ECO:0000256" key="16">
    <source>
        <dbReference type="RuleBase" id="RU003732"/>
    </source>
</evidence>
<organism evidence="18 19">
    <name type="scientific">Lucilia cuprina</name>
    <name type="common">Green bottle fly</name>
    <name type="synonym">Australian sheep blowfly</name>
    <dbReference type="NCBI Taxonomy" id="7375"/>
    <lineage>
        <taxon>Eukaryota</taxon>
        <taxon>Metazoa</taxon>
        <taxon>Ecdysozoa</taxon>
        <taxon>Arthropoda</taxon>
        <taxon>Hexapoda</taxon>
        <taxon>Insecta</taxon>
        <taxon>Pterygota</taxon>
        <taxon>Neoptera</taxon>
        <taxon>Endopterygota</taxon>
        <taxon>Diptera</taxon>
        <taxon>Brachycera</taxon>
        <taxon>Muscomorpha</taxon>
        <taxon>Oestroidea</taxon>
        <taxon>Calliphoridae</taxon>
        <taxon>Luciliinae</taxon>
        <taxon>Lucilia</taxon>
    </lineage>
</organism>
<accession>A0A0L0C9H7</accession>
<feature type="transmembrane region" description="Helical" evidence="17">
    <location>
        <begin position="337"/>
        <end position="359"/>
    </location>
</feature>
<evidence type="ECO:0000256" key="15">
    <source>
        <dbReference type="PIRSR" id="PIRSR600175-2"/>
    </source>
</evidence>
<dbReference type="PANTHER" id="PTHR11616:SF321">
    <property type="entry name" value="SODIUM-DEPENDENT NUTRIENT AMINO ACID TRANSPORTER 1-RELATED"/>
    <property type="match status" value="1"/>
</dbReference>
<dbReference type="GO" id="GO:0015179">
    <property type="term" value="F:L-amino acid transmembrane transporter activity"/>
    <property type="evidence" value="ECO:0007669"/>
    <property type="project" value="TreeGrafter"/>
</dbReference>
<dbReference type="PRINTS" id="PR00176">
    <property type="entry name" value="NANEUSMPORT"/>
</dbReference>
<evidence type="ECO:0000256" key="8">
    <source>
        <dbReference type="ARBA" id="ARBA00023053"/>
    </source>
</evidence>